<protein>
    <submittedName>
        <fullName evidence="2">Uncharacterized protein</fullName>
    </submittedName>
</protein>
<gene>
    <name evidence="2" type="ORF">AXF42_Ash012371</name>
</gene>
<evidence type="ECO:0000256" key="1">
    <source>
        <dbReference type="SAM" id="MobiDB-lite"/>
    </source>
</evidence>
<name>A0A2I0AD08_9ASPA</name>
<reference evidence="2 3" key="1">
    <citation type="journal article" date="2017" name="Nature">
        <title>The Apostasia genome and the evolution of orchids.</title>
        <authorList>
            <person name="Zhang G.Q."/>
            <person name="Liu K.W."/>
            <person name="Li Z."/>
            <person name="Lohaus R."/>
            <person name="Hsiao Y.Y."/>
            <person name="Niu S.C."/>
            <person name="Wang J.Y."/>
            <person name="Lin Y.C."/>
            <person name="Xu Q."/>
            <person name="Chen L.J."/>
            <person name="Yoshida K."/>
            <person name="Fujiwara S."/>
            <person name="Wang Z.W."/>
            <person name="Zhang Y.Q."/>
            <person name="Mitsuda N."/>
            <person name="Wang M."/>
            <person name="Liu G.H."/>
            <person name="Pecoraro L."/>
            <person name="Huang H.X."/>
            <person name="Xiao X.J."/>
            <person name="Lin M."/>
            <person name="Wu X.Y."/>
            <person name="Wu W.L."/>
            <person name="Chen Y.Y."/>
            <person name="Chang S.B."/>
            <person name="Sakamoto S."/>
            <person name="Ohme-Takagi M."/>
            <person name="Yagi M."/>
            <person name="Zeng S.J."/>
            <person name="Shen C.Y."/>
            <person name="Yeh C.M."/>
            <person name="Luo Y.B."/>
            <person name="Tsai W.C."/>
            <person name="Van de Peer Y."/>
            <person name="Liu Z.J."/>
        </authorList>
    </citation>
    <scope>NUCLEOTIDE SEQUENCE [LARGE SCALE GENOMIC DNA]</scope>
    <source>
        <strain evidence="3">cv. Shenzhen</strain>
        <tissue evidence="2">Stem</tissue>
    </source>
</reference>
<proteinExistence type="predicted"/>
<evidence type="ECO:0000313" key="2">
    <source>
        <dbReference type="EMBL" id="PKA53429.1"/>
    </source>
</evidence>
<organism evidence="2 3">
    <name type="scientific">Apostasia shenzhenica</name>
    <dbReference type="NCBI Taxonomy" id="1088818"/>
    <lineage>
        <taxon>Eukaryota</taxon>
        <taxon>Viridiplantae</taxon>
        <taxon>Streptophyta</taxon>
        <taxon>Embryophyta</taxon>
        <taxon>Tracheophyta</taxon>
        <taxon>Spermatophyta</taxon>
        <taxon>Magnoliopsida</taxon>
        <taxon>Liliopsida</taxon>
        <taxon>Asparagales</taxon>
        <taxon>Orchidaceae</taxon>
        <taxon>Apostasioideae</taxon>
        <taxon>Apostasia</taxon>
    </lineage>
</organism>
<dbReference type="AlphaFoldDB" id="A0A2I0AD08"/>
<accession>A0A2I0AD08</accession>
<sequence length="71" mass="7752">MDLADIAIPDDSLGPEQDMEDDVTGGGGVRSDDEGKTGSFCNCCRSECAEEFAGRRRWWLARVDIHFGEGV</sequence>
<dbReference type="Proteomes" id="UP000236161">
    <property type="component" value="Unassembled WGS sequence"/>
</dbReference>
<keyword evidence="3" id="KW-1185">Reference proteome</keyword>
<dbReference type="EMBL" id="KZ451998">
    <property type="protein sequence ID" value="PKA53429.1"/>
    <property type="molecule type" value="Genomic_DNA"/>
</dbReference>
<evidence type="ECO:0000313" key="3">
    <source>
        <dbReference type="Proteomes" id="UP000236161"/>
    </source>
</evidence>
<feature type="region of interest" description="Disordered" evidence="1">
    <location>
        <begin position="1"/>
        <end position="36"/>
    </location>
</feature>